<evidence type="ECO:0000256" key="2">
    <source>
        <dbReference type="ARBA" id="ARBA00022692"/>
    </source>
</evidence>
<evidence type="ECO:0000256" key="4">
    <source>
        <dbReference type="ARBA" id="ARBA00023136"/>
    </source>
</evidence>
<dbReference type="PANTHER" id="PTHR19139:SF270">
    <property type="entry name" value="ENTOMOGLYCEROPORIN 1-RELATED"/>
    <property type="match status" value="1"/>
</dbReference>
<reference evidence="7" key="1">
    <citation type="submission" date="2021-12" db="EMBL/GenBank/DDBJ databases">
        <authorList>
            <person name="King R."/>
        </authorList>
    </citation>
    <scope>NUCLEOTIDE SEQUENCE</scope>
</reference>
<comment type="subcellular location">
    <subcellularLocation>
        <location evidence="1">Membrane</location>
        <topology evidence="1">Multi-pass membrane protein</topology>
    </subcellularLocation>
</comment>
<dbReference type="PRINTS" id="PR00783">
    <property type="entry name" value="MINTRINSICP"/>
</dbReference>
<evidence type="ECO:0000256" key="5">
    <source>
        <dbReference type="RuleBase" id="RU000477"/>
    </source>
</evidence>
<dbReference type="Pfam" id="PF00230">
    <property type="entry name" value="MIP"/>
    <property type="match status" value="1"/>
</dbReference>
<evidence type="ECO:0008006" key="9">
    <source>
        <dbReference type="Google" id="ProtNLM"/>
    </source>
</evidence>
<gene>
    <name evidence="7" type="ORF">CHILSU_LOCUS10681</name>
</gene>
<feature type="transmembrane region" description="Helical" evidence="6">
    <location>
        <begin position="36"/>
        <end position="56"/>
    </location>
</feature>
<dbReference type="PANTHER" id="PTHR19139">
    <property type="entry name" value="AQUAPORIN TRANSPORTER"/>
    <property type="match status" value="1"/>
</dbReference>
<evidence type="ECO:0000313" key="7">
    <source>
        <dbReference type="EMBL" id="CAH0407282.1"/>
    </source>
</evidence>
<dbReference type="SUPFAM" id="SSF81338">
    <property type="entry name" value="Aquaporin-like"/>
    <property type="match status" value="1"/>
</dbReference>
<protein>
    <recommendedName>
        <fullName evidence="9">Aquaporin</fullName>
    </recommendedName>
</protein>
<evidence type="ECO:0000313" key="8">
    <source>
        <dbReference type="Proteomes" id="UP001153292"/>
    </source>
</evidence>
<dbReference type="Gene3D" id="1.20.1080.10">
    <property type="entry name" value="Glycerol uptake facilitator protein"/>
    <property type="match status" value="1"/>
</dbReference>
<name>A0ABN8BBJ4_CHISP</name>
<keyword evidence="2 5" id="KW-0812">Transmembrane</keyword>
<keyword evidence="8" id="KW-1185">Reference proteome</keyword>
<organism evidence="7 8">
    <name type="scientific">Chilo suppressalis</name>
    <name type="common">Asiatic rice borer moth</name>
    <dbReference type="NCBI Taxonomy" id="168631"/>
    <lineage>
        <taxon>Eukaryota</taxon>
        <taxon>Metazoa</taxon>
        <taxon>Ecdysozoa</taxon>
        <taxon>Arthropoda</taxon>
        <taxon>Hexapoda</taxon>
        <taxon>Insecta</taxon>
        <taxon>Pterygota</taxon>
        <taxon>Neoptera</taxon>
        <taxon>Endopterygota</taxon>
        <taxon>Lepidoptera</taxon>
        <taxon>Glossata</taxon>
        <taxon>Ditrysia</taxon>
        <taxon>Pyraloidea</taxon>
        <taxon>Crambidae</taxon>
        <taxon>Crambinae</taxon>
        <taxon>Chilo</taxon>
    </lineage>
</organism>
<feature type="transmembrane region" description="Helical" evidence="6">
    <location>
        <begin position="185"/>
        <end position="203"/>
    </location>
</feature>
<comment type="similarity">
    <text evidence="5">Belongs to the MIP/aquaporin (TC 1.A.8) family.</text>
</comment>
<feature type="transmembrane region" description="Helical" evidence="6">
    <location>
        <begin position="107"/>
        <end position="129"/>
    </location>
</feature>
<feature type="transmembrane region" description="Helical" evidence="6">
    <location>
        <begin position="223"/>
        <end position="243"/>
    </location>
</feature>
<evidence type="ECO:0000256" key="3">
    <source>
        <dbReference type="ARBA" id="ARBA00022989"/>
    </source>
</evidence>
<keyword evidence="3 6" id="KW-1133">Transmembrane helix</keyword>
<proteinExistence type="inferred from homology"/>
<keyword evidence="4 6" id="KW-0472">Membrane</keyword>
<keyword evidence="5" id="KW-0813">Transport</keyword>
<evidence type="ECO:0000256" key="1">
    <source>
        <dbReference type="ARBA" id="ARBA00004141"/>
    </source>
</evidence>
<dbReference type="InterPro" id="IPR023271">
    <property type="entry name" value="Aquaporin-like"/>
</dbReference>
<feature type="transmembrane region" description="Helical" evidence="6">
    <location>
        <begin position="149"/>
        <end position="173"/>
    </location>
</feature>
<sequence length="253" mass="27051">MTFLQNLEAITNHLKKTSSSTAAWMSSQWKGVASEFVATLFLVTFGCMSCIPISGLPYNPPMYAALTFGMTIAICIQIFGHISGALMNPFIAVQAVLWKRVSIPVGIAYILAELAGACAGYGILVAVAPVDMAGEGVCLSLPHPMLNNYQALCVEIVLSAALSLVNCSVWDPVNESRQDSVPLKYALAISALALAGGPLSGGSMNPARSFGPALWAMKWDSHWVYWVGPFIGGIAPAILYKYIWLMKNNSKVS</sequence>
<dbReference type="Proteomes" id="UP001153292">
    <property type="component" value="Chromosome 8"/>
</dbReference>
<dbReference type="InterPro" id="IPR000425">
    <property type="entry name" value="MIP"/>
</dbReference>
<dbReference type="InterPro" id="IPR034294">
    <property type="entry name" value="Aquaporin_transptr"/>
</dbReference>
<accession>A0ABN8BBJ4</accession>
<dbReference type="EMBL" id="OU963901">
    <property type="protein sequence ID" value="CAH0407282.1"/>
    <property type="molecule type" value="Genomic_DNA"/>
</dbReference>
<evidence type="ECO:0000256" key="6">
    <source>
        <dbReference type="SAM" id="Phobius"/>
    </source>
</evidence>
<feature type="transmembrane region" description="Helical" evidence="6">
    <location>
        <begin position="62"/>
        <end position="86"/>
    </location>
</feature>